<organism evidence="6">
    <name type="scientific">Castellaniella ginsengisoli</name>
    <dbReference type="NCBI Taxonomy" id="546114"/>
    <lineage>
        <taxon>Bacteria</taxon>
        <taxon>Pseudomonadati</taxon>
        <taxon>Pseudomonadota</taxon>
        <taxon>Betaproteobacteria</taxon>
        <taxon>Burkholderiales</taxon>
        <taxon>Alcaligenaceae</taxon>
        <taxon>Castellaniella</taxon>
    </lineage>
</organism>
<evidence type="ECO:0000256" key="2">
    <source>
        <dbReference type="ARBA" id="ARBA00022801"/>
    </source>
</evidence>
<dbReference type="GO" id="GO:0004115">
    <property type="term" value="F:3',5'-cyclic-AMP phosphodiesterase activity"/>
    <property type="evidence" value="ECO:0007669"/>
    <property type="project" value="UniProtKB-EC"/>
</dbReference>
<dbReference type="PANTHER" id="PTHR42988:SF2">
    <property type="entry name" value="CYCLIC NUCLEOTIDE PHOSPHODIESTERASE CBUA0032-RELATED"/>
    <property type="match status" value="1"/>
</dbReference>
<name>A0AB39D9B8_9BURK</name>
<dbReference type="RefSeq" id="WP_368647513.1">
    <property type="nucleotide sequence ID" value="NZ_CP158255.1"/>
</dbReference>
<dbReference type="SUPFAM" id="SSF56300">
    <property type="entry name" value="Metallo-dependent phosphatases"/>
    <property type="match status" value="1"/>
</dbReference>
<dbReference type="Gene3D" id="3.60.21.10">
    <property type="match status" value="1"/>
</dbReference>
<proteinExistence type="inferred from homology"/>
<dbReference type="InterPro" id="IPR029052">
    <property type="entry name" value="Metallo-depent_PP-like"/>
</dbReference>
<protein>
    <submittedName>
        <fullName evidence="6">3',5'-cyclic-AMP phosphodiesterase</fullName>
        <ecNumber evidence="6">3.1.4.53</ecNumber>
    </submittedName>
</protein>
<dbReference type="EC" id="3.1.4.53" evidence="6"/>
<evidence type="ECO:0000259" key="5">
    <source>
        <dbReference type="Pfam" id="PF00149"/>
    </source>
</evidence>
<dbReference type="InterPro" id="IPR004843">
    <property type="entry name" value="Calcineurin-like_PHP"/>
</dbReference>
<evidence type="ECO:0000313" key="6">
    <source>
        <dbReference type="EMBL" id="XDJ51431.1"/>
    </source>
</evidence>
<dbReference type="InterPro" id="IPR050884">
    <property type="entry name" value="CNP_phosphodiesterase-III"/>
</dbReference>
<dbReference type="PANTHER" id="PTHR42988">
    <property type="entry name" value="PHOSPHOHYDROLASE"/>
    <property type="match status" value="1"/>
</dbReference>
<feature type="domain" description="Calcineurin-like phosphoesterase" evidence="5">
    <location>
        <begin position="11"/>
        <end position="197"/>
    </location>
</feature>
<dbReference type="EMBL" id="CP158255">
    <property type="protein sequence ID" value="XDJ51431.1"/>
    <property type="molecule type" value="Genomic_DNA"/>
</dbReference>
<accession>A0AB39D9B8</accession>
<dbReference type="AlphaFoldDB" id="A0AB39D9B8"/>
<evidence type="ECO:0000256" key="4">
    <source>
        <dbReference type="ARBA" id="ARBA00025742"/>
    </source>
</evidence>
<gene>
    <name evidence="6" type="primary">cpdA</name>
    <name evidence="6" type="ORF">ABRZ09_06225</name>
</gene>
<dbReference type="InterPro" id="IPR026575">
    <property type="entry name" value="GpdQ/CpdA-like"/>
</dbReference>
<comment type="similarity">
    <text evidence="4">Belongs to the cyclic nucleotide phosphodiesterase class-III family.</text>
</comment>
<evidence type="ECO:0000256" key="1">
    <source>
        <dbReference type="ARBA" id="ARBA00022723"/>
    </source>
</evidence>
<dbReference type="CDD" id="cd07402">
    <property type="entry name" value="MPP_GpdQ"/>
    <property type="match status" value="1"/>
</dbReference>
<reference evidence="6" key="1">
    <citation type="submission" date="2024-05" db="EMBL/GenBank/DDBJ databases">
        <authorList>
            <person name="Luo Y.-C."/>
            <person name="Nicholds J."/>
            <person name="Mortimer T."/>
            <person name="Maboni G."/>
        </authorList>
    </citation>
    <scope>NUCLEOTIDE SEQUENCE</scope>
    <source>
        <strain evidence="6">151108</strain>
    </source>
</reference>
<dbReference type="GO" id="GO:0046872">
    <property type="term" value="F:metal ion binding"/>
    <property type="evidence" value="ECO:0007669"/>
    <property type="project" value="UniProtKB-KW"/>
</dbReference>
<dbReference type="NCBIfam" id="NF008359">
    <property type="entry name" value="PRK11148.1"/>
    <property type="match status" value="1"/>
</dbReference>
<evidence type="ECO:0000256" key="3">
    <source>
        <dbReference type="ARBA" id="ARBA00023004"/>
    </source>
</evidence>
<keyword evidence="3" id="KW-0408">Iron</keyword>
<keyword evidence="2 6" id="KW-0378">Hydrolase</keyword>
<sequence length="275" mass="29473">MSPATPAQPITLLHLTDPHLFAAPEGALLGIDTRQSLRAVLRHIAASGIRPDRVLATGDLAQDAEPGAYTCFLDMVALLKAPVHALPGNHDVPARLRAALGAAADPVVDCGAWRLILLDSSQTDSESGHLADDQLDLLREAGRIEAHRHLLVALHHNPIPMGSAWLDTMQVDNAPALFDALAGLPRARALVWGHVHQAHDSQRPGAQGESGLRLMATPATCFQFLPHSAHFSLDTALPGYRWIRLHANGQLDTEIVRIPALPPEAGQPDTRSPGY</sequence>
<dbReference type="Pfam" id="PF00149">
    <property type="entry name" value="Metallophos"/>
    <property type="match status" value="1"/>
</dbReference>
<keyword evidence="1" id="KW-0479">Metal-binding</keyword>